<proteinExistence type="predicted"/>
<name>A0A818HXE0_9BILA</name>
<dbReference type="EMBL" id="CAJNYT010002979">
    <property type="protein sequence ID" value="CAF3512836.1"/>
    <property type="molecule type" value="Genomic_DNA"/>
</dbReference>
<evidence type="ECO:0000313" key="2">
    <source>
        <dbReference type="Proteomes" id="UP000663872"/>
    </source>
</evidence>
<dbReference type="Proteomes" id="UP000663872">
    <property type="component" value="Unassembled WGS sequence"/>
</dbReference>
<gene>
    <name evidence="1" type="ORF">GRG538_LOCUS18292</name>
</gene>
<reference evidence="1" key="1">
    <citation type="submission" date="2021-02" db="EMBL/GenBank/DDBJ databases">
        <authorList>
            <person name="Nowell W R."/>
        </authorList>
    </citation>
    <scope>NUCLEOTIDE SEQUENCE</scope>
</reference>
<protein>
    <submittedName>
        <fullName evidence="1">Uncharacterized protein</fullName>
    </submittedName>
</protein>
<comment type="caution">
    <text evidence="1">The sequence shown here is derived from an EMBL/GenBank/DDBJ whole genome shotgun (WGS) entry which is preliminary data.</text>
</comment>
<evidence type="ECO:0000313" key="1">
    <source>
        <dbReference type="EMBL" id="CAF3512836.1"/>
    </source>
</evidence>
<dbReference type="AlphaFoldDB" id="A0A818HXE0"/>
<sequence>MSLNDLIFKAGLVSFHSHNNDTADALKTFDEMIRELLSTNDYVHDEKLKRMLIMCCIKRININFKEKSYHKVVTDMNTLTLVEYDIYANPDIFTIPRPNNTDRIMGAVLRTVRCLHLRRIRESIAGLCDDKINAKLEKCKIHSIQIEAYKKHFGEHFDAQSILAKEVSKPAKKNN</sequence>
<organism evidence="1 2">
    <name type="scientific">Rotaria socialis</name>
    <dbReference type="NCBI Taxonomy" id="392032"/>
    <lineage>
        <taxon>Eukaryota</taxon>
        <taxon>Metazoa</taxon>
        <taxon>Spiralia</taxon>
        <taxon>Gnathifera</taxon>
        <taxon>Rotifera</taxon>
        <taxon>Eurotatoria</taxon>
        <taxon>Bdelloidea</taxon>
        <taxon>Philodinida</taxon>
        <taxon>Philodinidae</taxon>
        <taxon>Rotaria</taxon>
    </lineage>
</organism>
<accession>A0A818HXE0</accession>